<organism evidence="1 2">
    <name type="scientific">Faecalibacterium prausnitzii</name>
    <dbReference type="NCBI Taxonomy" id="853"/>
    <lineage>
        <taxon>Bacteria</taxon>
        <taxon>Bacillati</taxon>
        <taxon>Bacillota</taxon>
        <taxon>Clostridia</taxon>
        <taxon>Eubacteriales</taxon>
        <taxon>Oscillospiraceae</taxon>
        <taxon>Faecalibacterium</taxon>
    </lineage>
</organism>
<reference evidence="1 2" key="1">
    <citation type="journal article" date="2019" name="Nat. Med.">
        <title>A library of human gut bacterial isolates paired with longitudinal multiomics data enables mechanistic microbiome research.</title>
        <authorList>
            <person name="Poyet M."/>
            <person name="Groussin M."/>
            <person name="Gibbons S.M."/>
            <person name="Avila-Pacheco J."/>
            <person name="Jiang X."/>
            <person name="Kearney S.M."/>
            <person name="Perrotta A.R."/>
            <person name="Berdy B."/>
            <person name="Zhao S."/>
            <person name="Lieberman T.D."/>
            <person name="Swanson P.K."/>
            <person name="Smith M."/>
            <person name="Roesemann S."/>
            <person name="Alexander J.E."/>
            <person name="Rich S.A."/>
            <person name="Livny J."/>
            <person name="Vlamakis H."/>
            <person name="Clish C."/>
            <person name="Bullock K."/>
            <person name="Deik A."/>
            <person name="Scott J."/>
            <person name="Pierce K.A."/>
            <person name="Xavier R.J."/>
            <person name="Alm E.J."/>
        </authorList>
    </citation>
    <scope>NUCLEOTIDE SEQUENCE [LARGE SCALE GENOMIC DNA]</scope>
    <source>
        <strain evidence="1 2">BIOML-B9</strain>
    </source>
</reference>
<sequence length="96" mass="11022">MTDEEKARFETNAVFLCREISKETGQIAVYELDVPVDGHMIFCLRIRQQFNPELRYFAVGANFYAENKSMIFAALKKRRTTKADIESLGAIVELGR</sequence>
<name>A0A6L5TEN9_9FIRM</name>
<protein>
    <submittedName>
        <fullName evidence="1">Uncharacterized protein</fullName>
    </submittedName>
</protein>
<gene>
    <name evidence="1" type="ORF">GKD85_02410</name>
</gene>
<dbReference type="Proteomes" id="UP000477010">
    <property type="component" value="Unassembled WGS sequence"/>
</dbReference>
<evidence type="ECO:0000313" key="1">
    <source>
        <dbReference type="EMBL" id="MSC79683.1"/>
    </source>
</evidence>
<dbReference type="RefSeq" id="WP_154252005.1">
    <property type="nucleotide sequence ID" value="NZ_WKPZ01000004.1"/>
</dbReference>
<comment type="caution">
    <text evidence="1">The sequence shown here is derived from an EMBL/GenBank/DDBJ whole genome shotgun (WGS) entry which is preliminary data.</text>
</comment>
<proteinExistence type="predicted"/>
<evidence type="ECO:0000313" key="2">
    <source>
        <dbReference type="Proteomes" id="UP000477010"/>
    </source>
</evidence>
<accession>A0A6L5TEN9</accession>
<dbReference type="EMBL" id="WKQE01000002">
    <property type="protein sequence ID" value="MSC79683.1"/>
    <property type="molecule type" value="Genomic_DNA"/>
</dbReference>
<dbReference type="AlphaFoldDB" id="A0A6L5TEN9"/>